<reference evidence="1" key="1">
    <citation type="submission" date="2015-10" db="EMBL/GenBank/DDBJ databases">
        <authorList>
            <person name="Regsiter A."/>
            <person name="william w."/>
        </authorList>
    </citation>
    <scope>NUCLEOTIDE SEQUENCE</scope>
    <source>
        <strain evidence="1">Montdore</strain>
    </source>
</reference>
<name>A0A292PNC0_9PEZI</name>
<organism evidence="1 2">
    <name type="scientific">Tuber aestivum</name>
    <name type="common">summer truffle</name>
    <dbReference type="NCBI Taxonomy" id="59557"/>
    <lineage>
        <taxon>Eukaryota</taxon>
        <taxon>Fungi</taxon>
        <taxon>Dikarya</taxon>
        <taxon>Ascomycota</taxon>
        <taxon>Pezizomycotina</taxon>
        <taxon>Pezizomycetes</taxon>
        <taxon>Pezizales</taxon>
        <taxon>Tuberaceae</taxon>
        <taxon>Tuber</taxon>
    </lineage>
</organism>
<proteinExistence type="predicted"/>
<dbReference type="AlphaFoldDB" id="A0A292PNC0"/>
<evidence type="ECO:0000313" key="2">
    <source>
        <dbReference type="Proteomes" id="UP001412239"/>
    </source>
</evidence>
<feature type="non-terminal residue" evidence="1">
    <location>
        <position position="34"/>
    </location>
</feature>
<protein>
    <submittedName>
        <fullName evidence="1">Uncharacterized protein</fullName>
    </submittedName>
</protein>
<gene>
    <name evidence="1" type="ORF">GSTUAT00007666001</name>
</gene>
<evidence type="ECO:0000313" key="1">
    <source>
        <dbReference type="EMBL" id="CUS08271.1"/>
    </source>
</evidence>
<sequence>MVSEISVGGASGRKKPVVWVPLSWPMVLALRSIC</sequence>
<keyword evidence="2" id="KW-1185">Reference proteome</keyword>
<dbReference type="EMBL" id="LN891142">
    <property type="protein sequence ID" value="CUS08271.1"/>
    <property type="molecule type" value="Genomic_DNA"/>
</dbReference>
<dbReference type="Proteomes" id="UP001412239">
    <property type="component" value="Unassembled WGS sequence"/>
</dbReference>
<accession>A0A292PNC0</accession>